<evidence type="ECO:0000256" key="6">
    <source>
        <dbReference type="ARBA" id="ARBA00022679"/>
    </source>
</evidence>
<dbReference type="GO" id="GO:0030170">
    <property type="term" value="F:pyridoxal phosphate binding"/>
    <property type="evidence" value="ECO:0007669"/>
    <property type="project" value="InterPro"/>
</dbReference>
<dbReference type="EC" id="2.3.1.47" evidence="5"/>
<comment type="catalytic activity">
    <reaction evidence="11">
        <text>6-carboxyhexanoyl-[ACP] + L-alanine + H(+) = (8S)-8-amino-7-oxononanoate + holo-[ACP] + CO2</text>
        <dbReference type="Rhea" id="RHEA:42288"/>
        <dbReference type="Rhea" id="RHEA-COMP:9685"/>
        <dbReference type="Rhea" id="RHEA-COMP:9955"/>
        <dbReference type="ChEBI" id="CHEBI:15378"/>
        <dbReference type="ChEBI" id="CHEBI:16526"/>
        <dbReference type="ChEBI" id="CHEBI:57972"/>
        <dbReference type="ChEBI" id="CHEBI:64479"/>
        <dbReference type="ChEBI" id="CHEBI:78846"/>
        <dbReference type="ChEBI" id="CHEBI:149468"/>
        <dbReference type="EC" id="2.3.1.47"/>
    </reaction>
</comment>
<dbReference type="InterPro" id="IPR004839">
    <property type="entry name" value="Aminotransferase_I/II_large"/>
</dbReference>
<evidence type="ECO:0000256" key="2">
    <source>
        <dbReference type="ARBA" id="ARBA00004746"/>
    </source>
</evidence>
<dbReference type="GO" id="GO:0009102">
    <property type="term" value="P:biotin biosynthetic process"/>
    <property type="evidence" value="ECO:0007669"/>
    <property type="project" value="UniProtKB-KW"/>
</dbReference>
<evidence type="ECO:0000256" key="1">
    <source>
        <dbReference type="ARBA" id="ARBA00001933"/>
    </source>
</evidence>
<keyword evidence="15" id="KW-1185">Reference proteome</keyword>
<dbReference type="Proteomes" id="UP000442109">
    <property type="component" value="Unassembled WGS sequence"/>
</dbReference>
<dbReference type="InterPro" id="IPR015421">
    <property type="entry name" value="PyrdxlP-dep_Trfase_major"/>
</dbReference>
<dbReference type="Gene3D" id="3.90.1150.10">
    <property type="entry name" value="Aspartate Aminotransferase, domain 1"/>
    <property type="match status" value="1"/>
</dbReference>
<proteinExistence type="inferred from homology"/>
<keyword evidence="14" id="KW-0032">Aminotransferase</keyword>
<evidence type="ECO:0000256" key="8">
    <source>
        <dbReference type="ARBA" id="ARBA00022898"/>
    </source>
</evidence>
<dbReference type="EMBL" id="WFKQ01000005">
    <property type="protein sequence ID" value="MUG32524.1"/>
    <property type="molecule type" value="Genomic_DNA"/>
</dbReference>
<evidence type="ECO:0000256" key="7">
    <source>
        <dbReference type="ARBA" id="ARBA00022756"/>
    </source>
</evidence>
<dbReference type="Pfam" id="PF00155">
    <property type="entry name" value="Aminotran_1_2"/>
    <property type="match status" value="1"/>
</dbReference>
<name>A0A844M151_9GAMM</name>
<evidence type="ECO:0000256" key="11">
    <source>
        <dbReference type="ARBA" id="ARBA00047715"/>
    </source>
</evidence>
<dbReference type="Gene3D" id="3.40.640.10">
    <property type="entry name" value="Type I PLP-dependent aspartate aminotransferase-like (Major domain)"/>
    <property type="match status" value="1"/>
</dbReference>
<comment type="similarity">
    <text evidence="3">Belongs to the class-II pyridoxal-phosphate-dependent aminotransferase family. BioF subfamily.</text>
</comment>
<dbReference type="GO" id="GO:0008710">
    <property type="term" value="F:8-amino-7-oxononanoate synthase activity"/>
    <property type="evidence" value="ECO:0007669"/>
    <property type="project" value="UniProtKB-EC"/>
</dbReference>
<keyword evidence="6 14" id="KW-0808">Transferase</keyword>
<dbReference type="PANTHER" id="PTHR13693:SF100">
    <property type="entry name" value="8-AMINO-7-OXONONANOATE SYNTHASE"/>
    <property type="match status" value="1"/>
</dbReference>
<evidence type="ECO:0000256" key="3">
    <source>
        <dbReference type="ARBA" id="ARBA00010008"/>
    </source>
</evidence>
<dbReference type="InterPro" id="IPR015422">
    <property type="entry name" value="PyrdxlP-dep_Trfase_small"/>
</dbReference>
<dbReference type="OrthoDB" id="9807157at2"/>
<comment type="pathway">
    <text evidence="2">Cofactor biosynthesis; biotin biosynthesis.</text>
</comment>
<protein>
    <recommendedName>
        <fullName evidence="5">8-amino-7-oxononanoate synthase</fullName>
        <ecNumber evidence="5">2.3.1.47</ecNumber>
    </recommendedName>
    <alternativeName>
        <fullName evidence="9">7-keto-8-amino-pelargonic acid synthase</fullName>
    </alternativeName>
    <alternativeName>
        <fullName evidence="10">8-amino-7-ketopelargonate synthase</fullName>
    </alternativeName>
</protein>
<dbReference type="InterPro" id="IPR050087">
    <property type="entry name" value="AON_synthase_class-II"/>
</dbReference>
<dbReference type="InterPro" id="IPR015424">
    <property type="entry name" value="PyrdxlP-dep_Trfase"/>
</dbReference>
<comment type="caution">
    <text evidence="14">The sequence shown here is derived from an EMBL/GenBank/DDBJ whole genome shotgun (WGS) entry which is preliminary data.</text>
</comment>
<dbReference type="SUPFAM" id="SSF53383">
    <property type="entry name" value="PLP-dependent transferases"/>
    <property type="match status" value="1"/>
</dbReference>
<comment type="subunit">
    <text evidence="4">Homodimer.</text>
</comment>
<dbReference type="PROSITE" id="PS00599">
    <property type="entry name" value="AA_TRANSFER_CLASS_2"/>
    <property type="match status" value="1"/>
</dbReference>
<reference evidence="14 15" key="1">
    <citation type="journal article" date="2019" name="PLoS ONE">
        <title>Pup mortality in New Zealand sea lions (Phocarctos hookeri) at Enderby Island, Auckland Islands, 2013-18.</title>
        <authorList>
            <person name="Michael S.A."/>
            <person name="Hayman D.T.S."/>
            <person name="Gray R."/>
            <person name="Zhang J."/>
            <person name="Rogers L."/>
            <person name="Roe W.D."/>
        </authorList>
    </citation>
    <scope>NUCLEOTIDE SEQUENCE [LARGE SCALE GENOMIC DNA]</scope>
    <source>
        <strain evidence="14 15">SM868</strain>
    </source>
</reference>
<evidence type="ECO:0000313" key="15">
    <source>
        <dbReference type="Proteomes" id="UP000442109"/>
    </source>
</evidence>
<evidence type="ECO:0000256" key="5">
    <source>
        <dbReference type="ARBA" id="ARBA00013187"/>
    </source>
</evidence>
<feature type="domain" description="Aminotransferase class I/classII large" evidence="13">
    <location>
        <begin position="41"/>
        <end position="406"/>
    </location>
</feature>
<dbReference type="AlphaFoldDB" id="A0A844M151"/>
<dbReference type="GO" id="GO:0008483">
    <property type="term" value="F:transaminase activity"/>
    <property type="evidence" value="ECO:0007669"/>
    <property type="project" value="UniProtKB-KW"/>
</dbReference>
<evidence type="ECO:0000259" key="13">
    <source>
        <dbReference type="Pfam" id="PF00155"/>
    </source>
</evidence>
<sequence length="409" mass="45299">MSSPTSSSVAALLDTLKSKEQYRKLPGIRHENQWIVLDNKQLLNISSNDYLGLGNDTQLQSQFLSDLQAMPDSQRPKMGATSSRLLTGNHSQLPLLEAELLEWYTLALPEAQRSTCNKSVLVVNSGYHANIGILPALAKLPLNTLILTDTLIHASLIDGVRLIGNKHPHCTYQRYRHNDMQHLATLIEQAGDEIQRIIVVTESIFSMDGDRANLKALVKLKACDPRIELYIDEAHAVGVLGYNGLGLAEETQTLEDIDYIVGTFGKAFASMGAYVICDASVREWLINQMRSFIFSTALPPITHCWTRFILAKMPSLYQSRSHLANISRRVSYAIHNDSAAQYESPIIPYILGDNASAIKKAQALQQAGFYALPIRPPTVPVGTSRIRLVMNAKLTDDDCSRLIEQLSGS</sequence>
<evidence type="ECO:0000256" key="4">
    <source>
        <dbReference type="ARBA" id="ARBA00011738"/>
    </source>
</evidence>
<dbReference type="RefSeq" id="WP_155587238.1">
    <property type="nucleotide sequence ID" value="NZ_WFKQ01000005.1"/>
</dbReference>
<evidence type="ECO:0000256" key="12">
    <source>
        <dbReference type="RuleBase" id="RU003693"/>
    </source>
</evidence>
<keyword evidence="7" id="KW-0093">Biotin biosynthesis</keyword>
<organism evidence="14 15">
    <name type="scientific">Psychrobacter sanguinis</name>
    <dbReference type="NCBI Taxonomy" id="861445"/>
    <lineage>
        <taxon>Bacteria</taxon>
        <taxon>Pseudomonadati</taxon>
        <taxon>Pseudomonadota</taxon>
        <taxon>Gammaproteobacteria</taxon>
        <taxon>Moraxellales</taxon>
        <taxon>Moraxellaceae</taxon>
        <taxon>Psychrobacter</taxon>
    </lineage>
</organism>
<evidence type="ECO:0000313" key="14">
    <source>
        <dbReference type="EMBL" id="MUG32524.1"/>
    </source>
</evidence>
<comment type="cofactor">
    <cofactor evidence="1 12">
        <name>pyridoxal 5'-phosphate</name>
        <dbReference type="ChEBI" id="CHEBI:597326"/>
    </cofactor>
</comment>
<evidence type="ECO:0000256" key="9">
    <source>
        <dbReference type="ARBA" id="ARBA00032610"/>
    </source>
</evidence>
<keyword evidence="8 12" id="KW-0663">Pyridoxal phosphate</keyword>
<dbReference type="InterPro" id="IPR001917">
    <property type="entry name" value="Aminotrans_II_pyridoxalP_BS"/>
</dbReference>
<dbReference type="PANTHER" id="PTHR13693">
    <property type="entry name" value="CLASS II AMINOTRANSFERASE/8-AMINO-7-OXONONANOATE SYNTHASE"/>
    <property type="match status" value="1"/>
</dbReference>
<gene>
    <name evidence="14" type="ORF">GB996_06910</name>
</gene>
<accession>A0A844M151</accession>
<evidence type="ECO:0000256" key="10">
    <source>
        <dbReference type="ARBA" id="ARBA00033381"/>
    </source>
</evidence>